<keyword evidence="3" id="KW-1185">Reference proteome</keyword>
<dbReference type="InterPro" id="IPR036147">
    <property type="entry name" value="Anti-sigma_E_RseA_N_sf"/>
</dbReference>
<dbReference type="Proteomes" id="UP001589773">
    <property type="component" value="Unassembled WGS sequence"/>
</dbReference>
<dbReference type="EMBL" id="JBHLWP010000001">
    <property type="protein sequence ID" value="MFC0250387.1"/>
    <property type="molecule type" value="Genomic_DNA"/>
</dbReference>
<dbReference type="PANTHER" id="PTHR38104:SF1">
    <property type="entry name" value="ANTI-SIGMA-E FACTOR RSEA"/>
    <property type="match status" value="1"/>
</dbReference>
<dbReference type="PANTHER" id="PTHR38104">
    <property type="match status" value="1"/>
</dbReference>
<dbReference type="Gene3D" id="1.10.10.880">
    <property type="entry name" value="Anti sigma-E protein RseA, N-terminal domain"/>
    <property type="match status" value="1"/>
</dbReference>
<proteinExistence type="predicted"/>
<evidence type="ECO:0000313" key="3">
    <source>
        <dbReference type="Proteomes" id="UP001589773"/>
    </source>
</evidence>
<sequence>MDTNKKLREYISALADGELPEADIELAQAAMREPDGRLAWESYTCIGDALRAESAQLSPGFGARLAARLAAEPTPLRPVAVPAQADALAAVAPVAVAGADPLGSAKVAGQAEAKLAPGPAQASAADTAGLPAIKRV</sequence>
<dbReference type="SUPFAM" id="SSF89069">
    <property type="entry name" value="N-terminal, cytoplasmic domain of anti-sigmaE factor RseA"/>
    <property type="match status" value="1"/>
</dbReference>
<dbReference type="InterPro" id="IPR005572">
    <property type="entry name" value="Anti-sigma_E_RseA_N"/>
</dbReference>
<accession>A0ABV6FA33</accession>
<organism evidence="2 3">
    <name type="scientific">Massilia consociata</name>
    <dbReference type="NCBI Taxonomy" id="760117"/>
    <lineage>
        <taxon>Bacteria</taxon>
        <taxon>Pseudomonadati</taxon>
        <taxon>Pseudomonadota</taxon>
        <taxon>Betaproteobacteria</taxon>
        <taxon>Burkholderiales</taxon>
        <taxon>Oxalobacteraceae</taxon>
        <taxon>Telluria group</taxon>
        <taxon>Massilia</taxon>
    </lineage>
</organism>
<name>A0ABV6FA33_9BURK</name>
<evidence type="ECO:0000313" key="2">
    <source>
        <dbReference type="EMBL" id="MFC0250387.1"/>
    </source>
</evidence>
<reference evidence="2 3" key="1">
    <citation type="submission" date="2024-09" db="EMBL/GenBank/DDBJ databases">
        <authorList>
            <person name="Sun Q."/>
            <person name="Mori K."/>
        </authorList>
    </citation>
    <scope>NUCLEOTIDE SEQUENCE [LARGE SCALE GENOMIC DNA]</scope>
    <source>
        <strain evidence="2 3">CCM 7792</strain>
    </source>
</reference>
<dbReference type="CDD" id="cd16328">
    <property type="entry name" value="RseA_N"/>
    <property type="match status" value="1"/>
</dbReference>
<dbReference type="Pfam" id="PF03872">
    <property type="entry name" value="RseA_N"/>
    <property type="match status" value="1"/>
</dbReference>
<dbReference type="InterPro" id="IPR052383">
    <property type="entry name" value="Anti-sigma-E_RseA-like"/>
</dbReference>
<feature type="domain" description="Anti sigma-E protein RseA N-terminal" evidence="1">
    <location>
        <begin position="8"/>
        <end position="84"/>
    </location>
</feature>
<evidence type="ECO:0000259" key="1">
    <source>
        <dbReference type="Pfam" id="PF03872"/>
    </source>
</evidence>
<comment type="caution">
    <text evidence="2">The sequence shown here is derived from an EMBL/GenBank/DDBJ whole genome shotgun (WGS) entry which is preliminary data.</text>
</comment>
<gene>
    <name evidence="2" type="ORF">ACFFJK_00635</name>
</gene>
<protein>
    <submittedName>
        <fullName evidence="2">Sigma-E factor negative regulatory protein</fullName>
    </submittedName>
</protein>